<dbReference type="Proteomes" id="UP001234178">
    <property type="component" value="Unassembled WGS sequence"/>
</dbReference>
<protein>
    <recommendedName>
        <fullName evidence="10">C2H2-type domain-containing protein</fullName>
    </recommendedName>
</protein>
<evidence type="ECO:0000256" key="1">
    <source>
        <dbReference type="ARBA" id="ARBA00004123"/>
    </source>
</evidence>
<evidence type="ECO:0000256" key="4">
    <source>
        <dbReference type="ARBA" id="ARBA00022771"/>
    </source>
</evidence>
<dbReference type="SMART" id="SM00355">
    <property type="entry name" value="ZnF_C2H2"/>
    <property type="match status" value="8"/>
</dbReference>
<reference evidence="11 12" key="1">
    <citation type="journal article" date="2023" name="Nucleic Acids Res.">
        <title>The hologenome of Daphnia magna reveals possible DNA methylation and microbiome-mediated evolution of the host genome.</title>
        <authorList>
            <person name="Chaturvedi A."/>
            <person name="Li X."/>
            <person name="Dhandapani V."/>
            <person name="Marshall H."/>
            <person name="Kissane S."/>
            <person name="Cuenca-Cambronero M."/>
            <person name="Asole G."/>
            <person name="Calvet F."/>
            <person name="Ruiz-Romero M."/>
            <person name="Marangio P."/>
            <person name="Guigo R."/>
            <person name="Rago D."/>
            <person name="Mirbahai L."/>
            <person name="Eastwood N."/>
            <person name="Colbourne J.K."/>
            <person name="Zhou J."/>
            <person name="Mallon E."/>
            <person name="Orsini L."/>
        </authorList>
    </citation>
    <scope>NUCLEOTIDE SEQUENCE [LARGE SCALE GENOMIC DNA]</scope>
    <source>
        <strain evidence="11">LRV0_1</strain>
    </source>
</reference>
<dbReference type="PROSITE" id="PS50157">
    <property type="entry name" value="ZINC_FINGER_C2H2_2"/>
    <property type="match status" value="3"/>
</dbReference>
<feature type="compositionally biased region" description="Basic and acidic residues" evidence="9">
    <location>
        <begin position="1062"/>
        <end position="1073"/>
    </location>
</feature>
<dbReference type="PROSITE" id="PS00028">
    <property type="entry name" value="ZINC_FINGER_C2H2_1"/>
    <property type="match status" value="3"/>
</dbReference>
<feature type="compositionally biased region" description="Basic and acidic residues" evidence="9">
    <location>
        <begin position="971"/>
        <end position="985"/>
    </location>
</feature>
<proteinExistence type="inferred from homology"/>
<dbReference type="EMBL" id="JAOYFB010000037">
    <property type="protein sequence ID" value="KAK4023445.1"/>
    <property type="molecule type" value="Genomic_DNA"/>
</dbReference>
<dbReference type="InterPro" id="IPR013087">
    <property type="entry name" value="Znf_C2H2_type"/>
</dbReference>
<feature type="compositionally biased region" description="Polar residues" evidence="9">
    <location>
        <begin position="767"/>
        <end position="790"/>
    </location>
</feature>
<keyword evidence="6" id="KW-0539">Nucleus</keyword>
<feature type="domain" description="C2H2-type" evidence="10">
    <location>
        <begin position="456"/>
        <end position="481"/>
    </location>
</feature>
<evidence type="ECO:0000313" key="12">
    <source>
        <dbReference type="Proteomes" id="UP001234178"/>
    </source>
</evidence>
<dbReference type="InterPro" id="IPR050527">
    <property type="entry name" value="Snail/Krueppel_Znf"/>
</dbReference>
<comment type="caution">
    <text evidence="11">The sequence shown here is derived from an EMBL/GenBank/DDBJ whole genome shotgun (WGS) entry which is preliminary data.</text>
</comment>
<feature type="region of interest" description="Disordered" evidence="9">
    <location>
        <begin position="963"/>
        <end position="1105"/>
    </location>
</feature>
<evidence type="ECO:0000259" key="10">
    <source>
        <dbReference type="PROSITE" id="PS50157"/>
    </source>
</evidence>
<comment type="subcellular location">
    <subcellularLocation>
        <location evidence="1">Nucleus</location>
    </subcellularLocation>
</comment>
<accession>A0ABR0AE91</accession>
<dbReference type="SUPFAM" id="SSF57667">
    <property type="entry name" value="beta-beta-alpha zinc fingers"/>
    <property type="match status" value="2"/>
</dbReference>
<evidence type="ECO:0000256" key="9">
    <source>
        <dbReference type="SAM" id="MobiDB-lite"/>
    </source>
</evidence>
<feature type="compositionally biased region" description="Low complexity" evidence="9">
    <location>
        <begin position="8"/>
        <end position="21"/>
    </location>
</feature>
<keyword evidence="3" id="KW-0677">Repeat</keyword>
<keyword evidence="2" id="KW-0479">Metal-binding</keyword>
<evidence type="ECO:0000256" key="8">
    <source>
        <dbReference type="PROSITE-ProRule" id="PRU00042"/>
    </source>
</evidence>
<dbReference type="PANTHER" id="PTHR24388:SF54">
    <property type="entry name" value="PROTEIN ESCARGOT"/>
    <property type="match status" value="1"/>
</dbReference>
<keyword evidence="4 8" id="KW-0863">Zinc-finger</keyword>
<feature type="compositionally biased region" description="Polar residues" evidence="9">
    <location>
        <begin position="580"/>
        <end position="596"/>
    </location>
</feature>
<evidence type="ECO:0000256" key="2">
    <source>
        <dbReference type="ARBA" id="ARBA00022723"/>
    </source>
</evidence>
<feature type="region of interest" description="Disordered" evidence="9">
    <location>
        <begin position="550"/>
        <end position="616"/>
    </location>
</feature>
<feature type="compositionally biased region" description="Basic and acidic residues" evidence="9">
    <location>
        <begin position="601"/>
        <end position="611"/>
    </location>
</feature>
<dbReference type="Gene3D" id="3.30.160.60">
    <property type="entry name" value="Classic Zinc Finger"/>
    <property type="match status" value="1"/>
</dbReference>
<feature type="region of interest" description="Disordered" evidence="9">
    <location>
        <begin position="1"/>
        <end position="21"/>
    </location>
</feature>
<evidence type="ECO:0000256" key="6">
    <source>
        <dbReference type="ARBA" id="ARBA00023242"/>
    </source>
</evidence>
<feature type="region of interest" description="Disordered" evidence="9">
    <location>
        <begin position="189"/>
        <end position="224"/>
    </location>
</feature>
<feature type="region of interest" description="Disordered" evidence="9">
    <location>
        <begin position="719"/>
        <end position="858"/>
    </location>
</feature>
<organism evidence="11 12">
    <name type="scientific">Daphnia magna</name>
    <dbReference type="NCBI Taxonomy" id="35525"/>
    <lineage>
        <taxon>Eukaryota</taxon>
        <taxon>Metazoa</taxon>
        <taxon>Ecdysozoa</taxon>
        <taxon>Arthropoda</taxon>
        <taxon>Crustacea</taxon>
        <taxon>Branchiopoda</taxon>
        <taxon>Diplostraca</taxon>
        <taxon>Cladocera</taxon>
        <taxon>Anomopoda</taxon>
        <taxon>Daphniidae</taxon>
        <taxon>Daphnia</taxon>
    </lineage>
</organism>
<sequence>MKVHRRGASSPSLLLEASEPPTSVNVNDNYYQFELEPHHVERGKRGQKIFVCDLCPAPGGVFKRSFSLKRHYLRFHINFAFLSPRDVNNCAIAVAGQHQRSGFPASGPNDRLINRLNNPSPLLFRCHHCGRLLRTKNDLLKHLESHGGPSQAVTVDLVNGDRQQGGTNRCPRCSTAFSLRKTLLRHVKKNQCRGGNQSPPELPGPPSKPESETGLQSGETSEAGDDFLAISPAEESEEMDMEASLKLGCPAPVFRFACTLCSKMFNSYINMCRHRRGAHGRYGICSPGWLLSRKLSGKPTLHQSTLSPMISSGNQINSQDLLLVISNANENLNRFLDGKTNHIRSVAPADDRFDVEASDGDPPPPQRWSWGETNHSVSEVHKLDVPIQMAYFNGLQSWKLQEIVKTDGNSSQAGPEGLDISKALNLLPAKTNPTVTVETATRQPEFSGEWIRRKRYICSPCGEIFHDFLALLDHQQKGHNGIWCTHIQLDQSIEVDLAGELTRQITRSGTGGLNLPPNTYQCTKCHFVVESIPELHSHILLCSNHVSASPSRKRRLKVNPSSRRSHWNQPETKNGRSRGMQRTISSQTKNPSATRSLRNRSPKEDAVDKDAPAGVLRRSTRRVLSFSEPPPTKKKKGIVTKRLLRQRVSLQQVNGSVTPVRPHNDVKKRTTLIVANSTPKSSTDLHECDGCQKKFQSHTSVLKHKHYCPKKLIESMEGRTQLSAPEKKQSSVRTKVQTKKLIQDSGKVKSNVGSSSNKRKSDVLPSSPVNDSRSASHARTNGSHPTISNAQKKKSTSFPSPAMPSQVLSAKSPIKSKLLKKDSGSSKSHRKTTKNGSVKEERETEETPVAVERRPVRSSRKVSMVLVMEDQVEASFLEALSPEQRVRVTEQRCPFCSKHYVYRSNFKRHLLEGCDAIDEDELSANLSSMINKDGKQTDAISSSSELKMYRKEKRNQSLEDYKTVGNKSQKKAVEQRKNDVSEERSKKAKIVVKKNDNVSNSKSAKSQEPKKSTENRTAREAVTKSESTRKSARKAKQIPQKQVVLKNQQQKKAKSSVTQADSNEKKKVMDISKDKKKKIVKPSSDMLGFPRNTNKKTNMKPSSSFSLTNKKLVKSNDEVSSQDEEELAVAIEYLPEPNSNGIREGDDQKQTFLTETESKQILTKGERVGSEATIIGNKGVRTIDDCQTSSTSTTDCTIQRDQVVSKAITSNCSESHALDRLQLGQALEKAIKSGIFKSYSRLTKYPTRMRRLKDMAQAYLQSTR</sequence>
<evidence type="ECO:0000313" key="11">
    <source>
        <dbReference type="EMBL" id="KAK4023445.1"/>
    </source>
</evidence>
<name>A0ABR0AE91_9CRUS</name>
<dbReference type="PANTHER" id="PTHR24388">
    <property type="entry name" value="ZINC FINGER PROTEIN"/>
    <property type="match status" value="1"/>
</dbReference>
<feature type="domain" description="C2H2-type" evidence="10">
    <location>
        <begin position="256"/>
        <end position="279"/>
    </location>
</feature>
<keyword evidence="12" id="KW-1185">Reference proteome</keyword>
<gene>
    <name evidence="11" type="ORF">OUZ56_008855</name>
</gene>
<evidence type="ECO:0000256" key="7">
    <source>
        <dbReference type="ARBA" id="ARBA00037948"/>
    </source>
</evidence>
<dbReference type="InterPro" id="IPR036236">
    <property type="entry name" value="Znf_C2H2_sf"/>
</dbReference>
<evidence type="ECO:0000256" key="3">
    <source>
        <dbReference type="ARBA" id="ARBA00022737"/>
    </source>
</evidence>
<comment type="similarity">
    <text evidence="7">Belongs to the snail C2H2-type zinc-finger protein family.</text>
</comment>
<keyword evidence="5" id="KW-0862">Zinc</keyword>
<feature type="domain" description="C2H2-type" evidence="10">
    <location>
        <begin position="124"/>
        <end position="151"/>
    </location>
</feature>
<feature type="compositionally biased region" description="Basic and acidic residues" evidence="9">
    <location>
        <begin position="1005"/>
        <end position="1029"/>
    </location>
</feature>
<feature type="compositionally biased region" description="Polar residues" evidence="9">
    <location>
        <begin position="559"/>
        <end position="572"/>
    </location>
</feature>
<evidence type="ECO:0000256" key="5">
    <source>
        <dbReference type="ARBA" id="ARBA00022833"/>
    </source>
</evidence>